<comment type="caution">
    <text evidence="2">The sequence shown here is derived from an EMBL/GenBank/DDBJ whole genome shotgun (WGS) entry which is preliminary data.</text>
</comment>
<gene>
    <name evidence="2" type="ORF">NLI96_g3881</name>
</gene>
<accession>A0AAD5YG67</accession>
<feature type="compositionally biased region" description="Low complexity" evidence="1">
    <location>
        <begin position="24"/>
        <end position="44"/>
    </location>
</feature>
<feature type="compositionally biased region" description="Polar residues" evidence="1">
    <location>
        <begin position="176"/>
        <end position="186"/>
    </location>
</feature>
<feature type="compositionally biased region" description="Polar residues" evidence="1">
    <location>
        <begin position="194"/>
        <end position="209"/>
    </location>
</feature>
<proteinExistence type="predicted"/>
<feature type="compositionally biased region" description="Basic residues" evidence="1">
    <location>
        <begin position="60"/>
        <end position="70"/>
    </location>
</feature>
<dbReference type="EMBL" id="JANAWD010000106">
    <property type="protein sequence ID" value="KAJ3486937.1"/>
    <property type="molecule type" value="Genomic_DNA"/>
</dbReference>
<feature type="compositionally biased region" description="Polar residues" evidence="1">
    <location>
        <begin position="284"/>
        <end position="318"/>
    </location>
</feature>
<keyword evidence="3" id="KW-1185">Reference proteome</keyword>
<feature type="compositionally biased region" description="Polar residues" evidence="1">
    <location>
        <begin position="249"/>
        <end position="259"/>
    </location>
</feature>
<protein>
    <submittedName>
        <fullName evidence="2">Uncharacterized protein</fullName>
    </submittedName>
</protein>
<evidence type="ECO:0000313" key="2">
    <source>
        <dbReference type="EMBL" id="KAJ3486937.1"/>
    </source>
</evidence>
<sequence>MERSAAHSSLFVVPAKTSFHKPVATPTTGSTPSPGTSSAASSSRTAHHAGSRPPLSRKASSIHRDRRRNSSKGTRVEATPSLKARKSFTQLQKAKSSEKISPKPHARKPTISRPKPLPSQSPQRPQPTVSRKEIPPMPLRPRAAANRNGCELSGIVRSSSSMPLFRQGLQDPVTPSRHTSMRNVSAPSAKRESGVSSRSLLVPTRSPNPQRIRLRVKSDSGLIEPTPGEVPKFPASRESRRSSIHFPSLVSTSSTPQRETTSEHHSKRLPACETRGITEKPEPHSTNQDDNVGTSTQPTSPTIIVTTDSDTTPHQDSSALEVRSAKRASMQKNPNRGIAGDSWPFIPIIPDEEPTTPVDEDAWKDTVRLSEQPKRTTQPSSCSISDWYDEEWLAGDTTLEGGSYPGSMKDEDSRTLSIKPSVGSLDAISQQDEVLGSPISIVESIETTSTCLTPDVRPTSVTQVPERAPSRNGFQAAFATIGKKVKQSRQTLHLGSWLQRLHLHEQTKDPDVPETTKKNPIWKGSLRIKRSTL</sequence>
<organism evidence="2 3">
    <name type="scientific">Meripilus lineatus</name>
    <dbReference type="NCBI Taxonomy" id="2056292"/>
    <lineage>
        <taxon>Eukaryota</taxon>
        <taxon>Fungi</taxon>
        <taxon>Dikarya</taxon>
        <taxon>Basidiomycota</taxon>
        <taxon>Agaricomycotina</taxon>
        <taxon>Agaricomycetes</taxon>
        <taxon>Polyporales</taxon>
        <taxon>Meripilaceae</taxon>
        <taxon>Meripilus</taxon>
    </lineage>
</organism>
<dbReference type="Proteomes" id="UP001212997">
    <property type="component" value="Unassembled WGS sequence"/>
</dbReference>
<evidence type="ECO:0000256" key="1">
    <source>
        <dbReference type="SAM" id="MobiDB-lite"/>
    </source>
</evidence>
<evidence type="ECO:0000313" key="3">
    <source>
        <dbReference type="Proteomes" id="UP001212997"/>
    </source>
</evidence>
<feature type="compositionally biased region" description="Low complexity" evidence="1">
    <location>
        <begin position="112"/>
        <end position="129"/>
    </location>
</feature>
<dbReference type="AlphaFoldDB" id="A0AAD5YG67"/>
<feature type="region of interest" description="Disordered" evidence="1">
    <location>
        <begin position="1"/>
        <end position="345"/>
    </location>
</feature>
<reference evidence="2" key="1">
    <citation type="submission" date="2022-07" db="EMBL/GenBank/DDBJ databases">
        <title>Genome Sequence of Physisporinus lineatus.</title>
        <authorList>
            <person name="Buettner E."/>
        </authorList>
    </citation>
    <scope>NUCLEOTIDE SEQUENCE</scope>
    <source>
        <strain evidence="2">VT162</strain>
    </source>
</reference>
<name>A0AAD5YG67_9APHY</name>